<evidence type="ECO:0000256" key="4">
    <source>
        <dbReference type="ARBA" id="ARBA00022729"/>
    </source>
</evidence>
<evidence type="ECO:0000256" key="8">
    <source>
        <dbReference type="ARBA" id="ARBA00022989"/>
    </source>
</evidence>
<protein>
    <submittedName>
        <fullName evidence="13">Putative replication protein</fullName>
    </submittedName>
</protein>
<dbReference type="GO" id="GO:0075523">
    <property type="term" value="P:viral translational frameshifting"/>
    <property type="evidence" value="ECO:0007669"/>
    <property type="project" value="UniProtKB-KW"/>
</dbReference>
<dbReference type="InterPro" id="IPR043504">
    <property type="entry name" value="Peptidase_S1_PA_chymotrypsin"/>
</dbReference>
<accession>A0A6B9I5X6</accession>
<reference evidence="13" key="1">
    <citation type="journal article" date="2019" name="Virus Res.">
        <title>RNA sequence analysis of diseased groundnut (Arachis hypogaea) reveals the full genome of groundnut rosette assistor virus (GRAV).</title>
        <authorList>
            <person name="Jones S."/>
            <person name="Cowan G."/>
            <person name="MacFarlane S."/>
            <person name="Mukoye B."/>
            <person name="Mangeni B.C."/>
            <person name="Were H."/>
            <person name="Torrance L."/>
        </authorList>
    </citation>
    <scope>NUCLEOTIDE SEQUENCE</scope>
    <source>
        <strain evidence="13">SC7.2</strain>
    </source>
</reference>
<dbReference type="SUPFAM" id="SSF50494">
    <property type="entry name" value="Trypsin-like serine proteases"/>
    <property type="match status" value="1"/>
</dbReference>
<keyword evidence="4" id="KW-0732">Signal</keyword>
<feature type="compositionally biased region" description="Polar residues" evidence="10">
    <location>
        <begin position="579"/>
        <end position="596"/>
    </location>
</feature>
<evidence type="ECO:0000256" key="5">
    <source>
        <dbReference type="ARBA" id="ARBA00022758"/>
    </source>
</evidence>
<dbReference type="PRINTS" id="PR00913">
    <property type="entry name" value="LVIRUSORF2"/>
</dbReference>
<dbReference type="GO" id="GO:0004252">
    <property type="term" value="F:serine-type endopeptidase activity"/>
    <property type="evidence" value="ECO:0007669"/>
    <property type="project" value="InterPro"/>
</dbReference>
<dbReference type="EMBL" id="MN600001">
    <property type="protein sequence ID" value="QGY99250.1"/>
    <property type="molecule type" value="Genomic_RNA"/>
</dbReference>
<evidence type="ECO:0000313" key="13">
    <source>
        <dbReference type="EMBL" id="QGY99250.1"/>
    </source>
</evidence>
<feature type="domain" description="Peptidase S39" evidence="12">
    <location>
        <begin position="210"/>
        <end position="413"/>
    </location>
</feature>
<dbReference type="InterPro" id="IPR018019">
    <property type="entry name" value="Luteovirus_Orf2"/>
</dbReference>
<dbReference type="PROSITE" id="PS51868">
    <property type="entry name" value="PEPTIDASE_S39"/>
    <property type="match status" value="1"/>
</dbReference>
<evidence type="ECO:0000256" key="3">
    <source>
        <dbReference type="ARBA" id="ARBA00022692"/>
    </source>
</evidence>
<proteinExistence type="predicted"/>
<feature type="region of interest" description="Disordered" evidence="10">
    <location>
        <begin position="465"/>
        <end position="506"/>
    </location>
</feature>
<dbReference type="GO" id="GO:0070008">
    <property type="term" value="F:serine-type exopeptidase activity"/>
    <property type="evidence" value="ECO:0007669"/>
    <property type="project" value="InterPro"/>
</dbReference>
<feature type="transmembrane region" description="Helical" evidence="11">
    <location>
        <begin position="119"/>
        <end position="140"/>
    </location>
</feature>
<feature type="compositionally biased region" description="Low complexity" evidence="10">
    <location>
        <begin position="558"/>
        <end position="570"/>
    </location>
</feature>
<evidence type="ECO:0000256" key="9">
    <source>
        <dbReference type="ARBA" id="ARBA00023136"/>
    </source>
</evidence>
<feature type="region of interest" description="Disordered" evidence="10">
    <location>
        <begin position="541"/>
        <end position="633"/>
    </location>
</feature>
<dbReference type="GO" id="GO:0016020">
    <property type="term" value="C:membrane"/>
    <property type="evidence" value="ECO:0007669"/>
    <property type="project" value="UniProtKB-SubCell"/>
</dbReference>
<evidence type="ECO:0000256" key="10">
    <source>
        <dbReference type="SAM" id="MobiDB-lite"/>
    </source>
</evidence>
<keyword evidence="8 11" id="KW-1133">Transmembrane helix</keyword>
<evidence type="ECO:0000256" key="2">
    <source>
        <dbReference type="ARBA" id="ARBA00022670"/>
    </source>
</evidence>
<dbReference type="InterPro" id="IPR009003">
    <property type="entry name" value="Peptidase_S1_PA"/>
</dbReference>
<evidence type="ECO:0000256" key="1">
    <source>
        <dbReference type="ARBA" id="ARBA00004141"/>
    </source>
</evidence>
<feature type="compositionally biased region" description="Basic residues" evidence="10">
    <location>
        <begin position="541"/>
        <end position="556"/>
    </location>
</feature>
<dbReference type="GO" id="GO:0006508">
    <property type="term" value="P:proteolysis"/>
    <property type="evidence" value="ECO:0007669"/>
    <property type="project" value="UniProtKB-KW"/>
</dbReference>
<sequence length="633" mass="68972">MNSFFSCVLFFSFFLSFSIFANGGPISQGGTMIPSSFLDGPIGFNTSRLWVESGVSGVCTCPKAPVFTDLPFREMLRLTSQKGWSISLFHMQSLGDGIVSGLRCSLTKLSQRASQALEWFLWATLLLYYSIIWRTISFILSIVASQFPLIAAISSAVASSVVVGLALRKISVLLQESIIIPMIRLAFSVIFLPISIWRMLRKKEIGEKALNGFLTFRVPQDPPKKSVLLLQYPSGSHAGYATCIRLLNGRNALITAAHIVDAKHGPMWVVSSRNGNKIPWSEFSKRCVIQSTQNDQLICEGPPEWESLLGCKSVNFVPATQLAKSKCSLFAYRDGGWFLRNAEFAGAEYLPSGKPSGYISTLVDTTEGDSGAPYFCGKSLVGVHVGYHLDLNANRASPVLPLRDVTIPSYVCETTAPTGRIFDQDLINLVSGAIKDIKKAEEKLRSQAGFLWSEEKDEDNADEFFEAAPQFPRNNNKKRSGNGKRGTDRVPTGEASPVLPTPAEDMTGATALDRVVKTLVDRISVKGIEEAVIRELKAKALKRGPQKKKRGSRGKNKPATSALTSSPSTTGKYVPPQRRIQSPASNKSGSSPNITTPAKKENQNGGGKSSGSIPRWVRKPAASGGRNWAQQPN</sequence>
<dbReference type="InterPro" id="IPR000382">
    <property type="entry name" value="Peptidase_S39B_luteovirus"/>
</dbReference>
<keyword evidence="3 11" id="KW-0812">Transmembrane</keyword>
<feature type="transmembrane region" description="Helical" evidence="11">
    <location>
        <begin position="147"/>
        <end position="167"/>
    </location>
</feature>
<keyword evidence="5" id="KW-0688">Ribosomal frameshifting</keyword>
<organism evidence="13">
    <name type="scientific">Groundnut rosette assistor virus</name>
    <dbReference type="NCBI Taxonomy" id="33761"/>
    <lineage>
        <taxon>Viruses</taxon>
        <taxon>Riboviria</taxon>
        <taxon>Orthornavirae</taxon>
        <taxon>Pisuviricota</taxon>
        <taxon>Pisoniviricetes</taxon>
        <taxon>Sobelivirales</taxon>
        <taxon>Solemoviridae</taxon>
        <taxon>Polerovirus</taxon>
        <taxon>Polerovirus GRAV</taxon>
    </lineage>
</organism>
<dbReference type="Pfam" id="PF02122">
    <property type="entry name" value="Peptidase_S39"/>
    <property type="match status" value="1"/>
</dbReference>
<name>A0A6B9I5X6_9VIRU</name>
<feature type="transmembrane region" description="Helical" evidence="11">
    <location>
        <begin position="179"/>
        <end position="200"/>
    </location>
</feature>
<gene>
    <name evidence="13" type="primary">P1</name>
</gene>
<comment type="subcellular location">
    <subcellularLocation>
        <location evidence="1">Membrane</location>
        <topology evidence="1">Multi-pass membrane protein</topology>
    </subcellularLocation>
</comment>
<keyword evidence="7" id="KW-0720">Serine protease</keyword>
<keyword evidence="6" id="KW-0378">Hydrolase</keyword>
<keyword evidence="9 11" id="KW-0472">Membrane</keyword>
<evidence type="ECO:0000256" key="7">
    <source>
        <dbReference type="ARBA" id="ARBA00022825"/>
    </source>
</evidence>
<evidence type="ECO:0000256" key="11">
    <source>
        <dbReference type="SAM" id="Phobius"/>
    </source>
</evidence>
<keyword evidence="2" id="KW-0645">Protease</keyword>
<evidence type="ECO:0000256" key="6">
    <source>
        <dbReference type="ARBA" id="ARBA00022801"/>
    </source>
</evidence>
<evidence type="ECO:0000259" key="12">
    <source>
        <dbReference type="PROSITE" id="PS51868"/>
    </source>
</evidence>
<dbReference type="Gene3D" id="2.40.10.10">
    <property type="entry name" value="Trypsin-like serine proteases"/>
    <property type="match status" value="2"/>
</dbReference>